<dbReference type="RefSeq" id="WP_057814732.1">
    <property type="nucleotide sequence ID" value="NZ_CP031598.1"/>
</dbReference>
<evidence type="ECO:0000313" key="4">
    <source>
        <dbReference type="EMBL" id="QEW25564.1"/>
    </source>
</evidence>
<sequence>MKKVLITGLIPMMVAGAASAQELTIAGFGGKVQEDLASTLWIPSAEQAGIDLRQESHDGIAGVRVQVQSGNPGWDIVHLGADNCAVGAREGLYEPLDYDVIDASGIDEASRGDEWISINSYSVVLGYRTDTYGDNPPKNWVDFWNIEDFPGRRALGVYPQEMMEIGILGSGVAKEDVYPLDIDKAIASLEKIQPNIDVWWTSGAQSAQLIADGEVDMLAIWGSRVTGVINNGAPVAYTYEDGILGTGCLAILKGSDNVEAAQKLISLVVSPEMQARIPEEMPYYGPANQKAFELTEAPEDVVKASNTAPENASKQLILDVDWWAEHAADVQEEYKMMMVQ</sequence>
<protein>
    <submittedName>
        <fullName evidence="4">Spermidine/putrescine-binding periplasmic protein</fullName>
    </submittedName>
</protein>
<keyword evidence="1 2" id="KW-0732">Signal</keyword>
<reference evidence="4 6" key="2">
    <citation type="submission" date="2018-08" db="EMBL/GenBank/DDBJ databases">
        <title>Genetic Globetrotter - A new plasmid hitch-hiking vast phylogenetic and geographic distances.</title>
        <authorList>
            <person name="Vollmers J."/>
            <person name="Petersen J."/>
        </authorList>
    </citation>
    <scope>NUCLEOTIDE SEQUENCE [LARGE SCALE GENOMIC DNA]</scope>
    <source>
        <strain evidence="4 6">DSM 26383</strain>
    </source>
</reference>
<organism evidence="3 5">
    <name type="scientific">Roseovarius indicus</name>
    <dbReference type="NCBI Taxonomy" id="540747"/>
    <lineage>
        <taxon>Bacteria</taxon>
        <taxon>Pseudomonadati</taxon>
        <taxon>Pseudomonadota</taxon>
        <taxon>Alphaproteobacteria</taxon>
        <taxon>Rhodobacterales</taxon>
        <taxon>Roseobacteraceae</taxon>
        <taxon>Roseovarius</taxon>
    </lineage>
</organism>
<dbReference type="Proteomes" id="UP000325785">
    <property type="component" value="Chromosome"/>
</dbReference>
<keyword evidence="5" id="KW-1185">Reference proteome</keyword>
<proteinExistence type="predicted"/>
<dbReference type="Gene3D" id="3.40.190.10">
    <property type="entry name" value="Periplasmic binding protein-like II"/>
    <property type="match status" value="2"/>
</dbReference>
<dbReference type="Pfam" id="PF13416">
    <property type="entry name" value="SBP_bac_8"/>
    <property type="match status" value="1"/>
</dbReference>
<evidence type="ECO:0000313" key="6">
    <source>
        <dbReference type="Proteomes" id="UP000325785"/>
    </source>
</evidence>
<dbReference type="KEGG" id="rid:RIdsm_01351"/>
<dbReference type="PATRIC" id="fig|540747.5.peg.3782"/>
<dbReference type="EMBL" id="LAXI01000003">
    <property type="protein sequence ID" value="KRS18557.1"/>
    <property type="molecule type" value="Genomic_DNA"/>
</dbReference>
<evidence type="ECO:0000313" key="3">
    <source>
        <dbReference type="EMBL" id="KRS18557.1"/>
    </source>
</evidence>
<reference evidence="3 5" key="1">
    <citation type="submission" date="2015-04" db="EMBL/GenBank/DDBJ databases">
        <title>The draft genome sequence of Roseovarius indicus B108T.</title>
        <authorList>
            <person name="Li G."/>
            <person name="Lai Q."/>
            <person name="Shao Z."/>
            <person name="Yan P."/>
        </authorList>
    </citation>
    <scope>NUCLEOTIDE SEQUENCE [LARGE SCALE GENOMIC DNA]</scope>
    <source>
        <strain evidence="3 5">B108</strain>
    </source>
</reference>
<dbReference type="CDD" id="cd13589">
    <property type="entry name" value="PBP2_polyamine_RpCGA009"/>
    <property type="match status" value="1"/>
</dbReference>
<feature type="chain" id="PRO_5010437570" evidence="2">
    <location>
        <begin position="21"/>
        <end position="340"/>
    </location>
</feature>
<gene>
    <name evidence="4" type="primary">potD_4</name>
    <name evidence="4" type="ORF">RIdsm_01351</name>
    <name evidence="3" type="ORF">XM52_07100</name>
</gene>
<dbReference type="PANTHER" id="PTHR30222">
    <property type="entry name" value="SPERMIDINE/PUTRESCINE-BINDING PERIPLASMIC PROTEIN"/>
    <property type="match status" value="1"/>
</dbReference>
<evidence type="ECO:0000256" key="2">
    <source>
        <dbReference type="SAM" id="SignalP"/>
    </source>
</evidence>
<dbReference type="Proteomes" id="UP000051401">
    <property type="component" value="Unassembled WGS sequence"/>
</dbReference>
<dbReference type="PANTHER" id="PTHR30222:SF2">
    <property type="entry name" value="ABC TRANSPORTER SUBSTRATE-BINDING PROTEIN"/>
    <property type="match status" value="1"/>
</dbReference>
<evidence type="ECO:0000256" key="1">
    <source>
        <dbReference type="ARBA" id="ARBA00022729"/>
    </source>
</evidence>
<dbReference type="SUPFAM" id="SSF53850">
    <property type="entry name" value="Periplasmic binding protein-like II"/>
    <property type="match status" value="1"/>
</dbReference>
<dbReference type="EMBL" id="CP031598">
    <property type="protein sequence ID" value="QEW25564.1"/>
    <property type="molecule type" value="Genomic_DNA"/>
</dbReference>
<dbReference type="AlphaFoldDB" id="A0A0T5PBU7"/>
<dbReference type="InterPro" id="IPR006059">
    <property type="entry name" value="SBP"/>
</dbReference>
<dbReference type="OrthoDB" id="9815444at2"/>
<accession>A0A0T5PBU7</accession>
<name>A0A0T5PBU7_9RHOB</name>
<dbReference type="STRING" id="540747.SAMN04488031_104195"/>
<feature type="signal peptide" evidence="2">
    <location>
        <begin position="1"/>
        <end position="20"/>
    </location>
</feature>
<evidence type="ECO:0000313" key="5">
    <source>
        <dbReference type="Proteomes" id="UP000051401"/>
    </source>
</evidence>